<comment type="similarity">
    <text evidence="1">Belongs to the heat shock protein 90 family.</text>
</comment>
<dbReference type="SUPFAM" id="SSF110942">
    <property type="entry name" value="HSP90 C-terminal domain"/>
    <property type="match status" value="1"/>
</dbReference>
<keyword evidence="7" id="KW-1185">Reference proteome</keyword>
<keyword evidence="6" id="KW-0675">Receptor</keyword>
<evidence type="ECO:0000313" key="7">
    <source>
        <dbReference type="Proteomes" id="UP000070444"/>
    </source>
</evidence>
<dbReference type="PANTHER" id="PTHR11528">
    <property type="entry name" value="HEAT SHOCK PROTEIN 90 FAMILY MEMBER"/>
    <property type="match status" value="1"/>
</dbReference>
<dbReference type="Proteomes" id="UP000070444">
    <property type="component" value="Unassembled WGS sequence"/>
</dbReference>
<dbReference type="OrthoDB" id="28737at2759"/>
<organism evidence="6 7">
    <name type="scientific">Conidiobolus coronatus (strain ATCC 28846 / CBS 209.66 / NRRL 28638)</name>
    <name type="common">Delacroixia coronata</name>
    <dbReference type="NCBI Taxonomy" id="796925"/>
    <lineage>
        <taxon>Eukaryota</taxon>
        <taxon>Fungi</taxon>
        <taxon>Fungi incertae sedis</taxon>
        <taxon>Zoopagomycota</taxon>
        <taxon>Entomophthoromycotina</taxon>
        <taxon>Entomophthoromycetes</taxon>
        <taxon>Entomophthorales</taxon>
        <taxon>Ancylistaceae</taxon>
        <taxon>Conidiobolus</taxon>
    </lineage>
</organism>
<dbReference type="Pfam" id="PF00183">
    <property type="entry name" value="HSP90"/>
    <property type="match status" value="1"/>
</dbReference>
<dbReference type="SUPFAM" id="SSF55874">
    <property type="entry name" value="ATPase domain of HSP90 chaperone/DNA topoisomerase II/histidine kinase"/>
    <property type="match status" value="1"/>
</dbReference>
<dbReference type="PIRSF" id="PIRSF002583">
    <property type="entry name" value="Hsp90"/>
    <property type="match status" value="1"/>
</dbReference>
<evidence type="ECO:0000256" key="4">
    <source>
        <dbReference type="ARBA" id="ARBA00023186"/>
    </source>
</evidence>
<dbReference type="InterPro" id="IPR001404">
    <property type="entry name" value="Hsp90_fam"/>
</dbReference>
<proteinExistence type="inferred from homology"/>
<dbReference type="Gene3D" id="1.20.120.790">
    <property type="entry name" value="Heat shock protein 90, C-terminal domain"/>
    <property type="match status" value="1"/>
</dbReference>
<evidence type="ECO:0000313" key="6">
    <source>
        <dbReference type="EMBL" id="KXN64804.1"/>
    </source>
</evidence>
<dbReference type="GO" id="GO:0016887">
    <property type="term" value="F:ATP hydrolysis activity"/>
    <property type="evidence" value="ECO:0007669"/>
    <property type="project" value="InterPro"/>
</dbReference>
<keyword evidence="3 5" id="KW-0067">ATP-binding</keyword>
<dbReference type="STRING" id="796925.A0A137NQ32"/>
<dbReference type="EMBL" id="KQ965163">
    <property type="protein sequence ID" value="KXN64804.1"/>
    <property type="molecule type" value="Genomic_DNA"/>
</dbReference>
<sequence>MVGHTLKVYTKSCTPGSKGYVWTSTGKGAYDVAEVEDVEVDFSNDLKIKEIIQKYSNFVGFPIKLNGEVVNTVEPIWTKSANEITEEDHKAFFNQLTSSYNSPRYNLIYKADAPLSIRSVLYIPETSPEWLGMATSQTGINLYSRKVMIQAKSPHLLPNWLRFISGVVDSEDIPLNLSREILQNGALIQKLKSVLTNRVVKWLIEEERRDPEKFELFYTQFHMYIKEGVVTDDAHKDNLMKLLRFNSSALDRSKKTTFQSYLDRKKPEQKSIYYLCRTFDNVEDNPYYEPFKAAGVEVMVLTEPIDEMLIQQLENFKDTPLVNIESKKASEEIQELSPTQLSGDRLTDEDGQTLSDWIREEYGAKLSLKTIRVSKRQSSHPALVVGHDAQNSIYFQQLMKQSLPPGESLPLSPVTLEINTSHALIKGLFELKQTNPQIAKDLAYQICCNARIAAGVMEDTKPLLTSLNNLLTDLVKLKLDGVKKE</sequence>
<dbReference type="InterPro" id="IPR036890">
    <property type="entry name" value="HATPase_C_sf"/>
</dbReference>
<dbReference type="GO" id="GO:0005524">
    <property type="term" value="F:ATP binding"/>
    <property type="evidence" value="ECO:0007669"/>
    <property type="project" value="UniProtKB-KW"/>
</dbReference>
<evidence type="ECO:0000256" key="2">
    <source>
        <dbReference type="ARBA" id="ARBA00022741"/>
    </source>
</evidence>
<keyword evidence="2 5" id="KW-0547">Nucleotide-binding</keyword>
<gene>
    <name evidence="6" type="ORF">CONCODRAFT_88013</name>
</gene>
<dbReference type="GO" id="GO:0140662">
    <property type="term" value="F:ATP-dependent protein folding chaperone"/>
    <property type="evidence" value="ECO:0007669"/>
    <property type="project" value="InterPro"/>
</dbReference>
<feature type="binding site" evidence="5">
    <location>
        <position position="179"/>
    </location>
    <ligand>
        <name>ATP</name>
        <dbReference type="ChEBI" id="CHEBI:30616"/>
    </ligand>
</feature>
<reference evidence="6 7" key="1">
    <citation type="journal article" date="2015" name="Genome Biol. Evol.">
        <title>Phylogenomic analyses indicate that early fungi evolved digesting cell walls of algal ancestors of land plants.</title>
        <authorList>
            <person name="Chang Y."/>
            <person name="Wang S."/>
            <person name="Sekimoto S."/>
            <person name="Aerts A.L."/>
            <person name="Choi C."/>
            <person name="Clum A."/>
            <person name="LaButti K.M."/>
            <person name="Lindquist E.A."/>
            <person name="Yee Ngan C."/>
            <person name="Ohm R.A."/>
            <person name="Salamov A.A."/>
            <person name="Grigoriev I.V."/>
            <person name="Spatafora J.W."/>
            <person name="Berbee M.L."/>
        </authorList>
    </citation>
    <scope>NUCLEOTIDE SEQUENCE [LARGE SCALE GENOMIC DNA]</scope>
    <source>
        <strain evidence="6 7">NRRL 28638</strain>
    </source>
</reference>
<evidence type="ECO:0000256" key="1">
    <source>
        <dbReference type="ARBA" id="ARBA00008239"/>
    </source>
</evidence>
<keyword evidence="4" id="KW-0143">Chaperone</keyword>
<evidence type="ECO:0000256" key="3">
    <source>
        <dbReference type="ARBA" id="ARBA00022840"/>
    </source>
</evidence>
<protein>
    <submittedName>
        <fullName evidence="6">TNF receptor-associated protein 1, isoform CRA_b</fullName>
    </submittedName>
</protein>
<dbReference type="Gene3D" id="3.40.50.11260">
    <property type="match status" value="1"/>
</dbReference>
<dbReference type="AlphaFoldDB" id="A0A137NQ32"/>
<dbReference type="Gene3D" id="3.30.230.80">
    <property type="match status" value="1"/>
</dbReference>
<dbReference type="InterPro" id="IPR020568">
    <property type="entry name" value="Ribosomal_Su5_D2-typ_SF"/>
</dbReference>
<evidence type="ECO:0000256" key="5">
    <source>
        <dbReference type="PIRSR" id="PIRSR002583-1"/>
    </source>
</evidence>
<dbReference type="Gene3D" id="3.30.565.10">
    <property type="entry name" value="Histidine kinase-like ATPase, C-terminal domain"/>
    <property type="match status" value="1"/>
</dbReference>
<dbReference type="InterPro" id="IPR037196">
    <property type="entry name" value="HSP90_C"/>
</dbReference>
<accession>A0A137NQ32</accession>
<dbReference type="FunFam" id="3.30.230.80:FF:000004">
    <property type="entry name" value="Heat shock protein 75 kDa"/>
    <property type="match status" value="1"/>
</dbReference>
<dbReference type="SUPFAM" id="SSF54211">
    <property type="entry name" value="Ribosomal protein S5 domain 2-like"/>
    <property type="match status" value="1"/>
</dbReference>
<dbReference type="OMA" id="DHTQQNE"/>
<dbReference type="GO" id="GO:0051082">
    <property type="term" value="F:unfolded protein binding"/>
    <property type="evidence" value="ECO:0007669"/>
    <property type="project" value="InterPro"/>
</dbReference>
<name>A0A137NQ32_CONC2</name>